<evidence type="ECO:0000313" key="1">
    <source>
        <dbReference type="EMBL" id="VEL32145.1"/>
    </source>
</evidence>
<feature type="non-terminal residue" evidence="1">
    <location>
        <position position="47"/>
    </location>
</feature>
<accession>A0A448XA93</accession>
<protein>
    <submittedName>
        <fullName evidence="1">Uncharacterized protein</fullName>
    </submittedName>
</protein>
<proteinExistence type="predicted"/>
<dbReference type="AlphaFoldDB" id="A0A448XA93"/>
<reference evidence="1" key="1">
    <citation type="submission" date="2018-11" db="EMBL/GenBank/DDBJ databases">
        <authorList>
            <consortium name="Pathogen Informatics"/>
        </authorList>
    </citation>
    <scope>NUCLEOTIDE SEQUENCE</scope>
</reference>
<organism evidence="1 2">
    <name type="scientific">Protopolystoma xenopodis</name>
    <dbReference type="NCBI Taxonomy" id="117903"/>
    <lineage>
        <taxon>Eukaryota</taxon>
        <taxon>Metazoa</taxon>
        <taxon>Spiralia</taxon>
        <taxon>Lophotrochozoa</taxon>
        <taxon>Platyhelminthes</taxon>
        <taxon>Monogenea</taxon>
        <taxon>Polyopisthocotylea</taxon>
        <taxon>Polystomatidea</taxon>
        <taxon>Polystomatidae</taxon>
        <taxon>Protopolystoma</taxon>
    </lineage>
</organism>
<dbReference type="Proteomes" id="UP000784294">
    <property type="component" value="Unassembled WGS sequence"/>
</dbReference>
<comment type="caution">
    <text evidence="1">The sequence shown here is derived from an EMBL/GenBank/DDBJ whole genome shotgun (WGS) entry which is preliminary data.</text>
</comment>
<keyword evidence="2" id="KW-1185">Reference proteome</keyword>
<name>A0A448XA93_9PLAT</name>
<evidence type="ECO:0000313" key="2">
    <source>
        <dbReference type="Proteomes" id="UP000784294"/>
    </source>
</evidence>
<dbReference type="EMBL" id="CAAALY010130791">
    <property type="protein sequence ID" value="VEL32145.1"/>
    <property type="molecule type" value="Genomic_DNA"/>
</dbReference>
<sequence length="47" mass="4904">MTGLEQTLAHPASKRVGAVEAKCSPSQAWTMVPPMQALCPAPGLPED</sequence>
<gene>
    <name evidence="1" type="ORF">PXEA_LOCUS25585</name>
</gene>